<accession>B5Y3C7</accession>
<dbReference type="CDD" id="cd04652">
    <property type="entry name" value="LbH_eIF2B_gamma_C"/>
    <property type="match status" value="1"/>
</dbReference>
<evidence type="ECO:0000256" key="1">
    <source>
        <dbReference type="ARBA" id="ARBA00004514"/>
    </source>
</evidence>
<dbReference type="eggNOG" id="KOG1462">
    <property type="taxonomic scope" value="Eukaryota"/>
</dbReference>
<feature type="domain" description="Mannose-1-phosphate guanyltransferase C-terminal" evidence="10">
    <location>
        <begin position="447"/>
        <end position="511"/>
    </location>
</feature>
<dbReference type="InterPro" id="IPR025877">
    <property type="entry name" value="MobA-like_NTP_Trfase"/>
</dbReference>
<dbReference type="GO" id="GO:0005085">
    <property type="term" value="F:guanyl-nucleotide exchange factor activity"/>
    <property type="evidence" value="ECO:0007669"/>
    <property type="project" value="TreeGrafter"/>
</dbReference>
<dbReference type="GO" id="GO:0002183">
    <property type="term" value="P:cytoplasmic translational initiation"/>
    <property type="evidence" value="ECO:0007669"/>
    <property type="project" value="TreeGrafter"/>
</dbReference>
<gene>
    <name evidence="11" type="ORF">PHATR_46656</name>
</gene>
<feature type="domain" description="MobA-like NTP transferase" evidence="9">
    <location>
        <begin position="19"/>
        <end position="188"/>
    </location>
</feature>
<evidence type="ECO:0000256" key="2">
    <source>
        <dbReference type="ARBA" id="ARBA00007878"/>
    </source>
</evidence>
<dbReference type="GO" id="GO:0003743">
    <property type="term" value="F:translation initiation factor activity"/>
    <property type="evidence" value="ECO:0007669"/>
    <property type="project" value="UniProtKB-KW"/>
</dbReference>
<evidence type="ECO:0000259" key="10">
    <source>
        <dbReference type="Pfam" id="PF25087"/>
    </source>
</evidence>
<dbReference type="InterPro" id="IPR029044">
    <property type="entry name" value="Nucleotide-diphossugar_trans"/>
</dbReference>
<comment type="similarity">
    <text evidence="2">Belongs to the eIF-2B gamma/epsilon subunits family.</text>
</comment>
<dbReference type="PaxDb" id="2850-Phatr46656"/>
<dbReference type="HOGENOM" id="CLU_494761_0_0_1"/>
<reference evidence="12" key="2">
    <citation type="submission" date="2008-08" db="EMBL/GenBank/DDBJ databases">
        <authorList>
            <consortium name="Diatom Consortium"/>
            <person name="Grigoriev I."/>
            <person name="Grimwood J."/>
            <person name="Kuo A."/>
            <person name="Otillar R.P."/>
            <person name="Salamov A."/>
            <person name="Detter J.C."/>
            <person name="Lindquist E."/>
            <person name="Shapiro H."/>
            <person name="Lucas S."/>
            <person name="Glavina del Rio T."/>
            <person name="Pitluck S."/>
            <person name="Rokhsar D."/>
            <person name="Bowler C."/>
        </authorList>
    </citation>
    <scope>GENOME REANNOTATION</scope>
    <source>
        <strain evidence="12">CCAP 1055/1</strain>
    </source>
</reference>
<comment type="subunit">
    <text evidence="8">Component of the translation initiation factor 2B (eIF2B) complex which is a heterodecamer of two sets of five different subunits: alpha, beta, gamma, delta and epsilon. Subunits alpha, beta and delta comprise a regulatory subcomplex and subunits epsilon and gamma comprise a catalytic subcomplex. Within the complex, the hexameric regulatory complex resides at the center, with the two heterodimeric catalytic subcomplexes bound on opposite sides.</text>
</comment>
<dbReference type="Gene3D" id="2.160.10.10">
    <property type="entry name" value="Hexapeptide repeat proteins"/>
    <property type="match status" value="1"/>
</dbReference>
<keyword evidence="5" id="KW-0648">Protein biosynthesis</keyword>
<proteinExistence type="inferred from homology"/>
<dbReference type="STRING" id="556484.B5Y3C7"/>
<evidence type="ECO:0000313" key="11">
    <source>
        <dbReference type="EMBL" id="ACI65097.1"/>
    </source>
</evidence>
<keyword evidence="12" id="KW-1185">Reference proteome</keyword>
<dbReference type="Pfam" id="PF25087">
    <property type="entry name" value="GMPPB_C"/>
    <property type="match status" value="1"/>
</dbReference>
<name>B5Y3C7_PHATC</name>
<evidence type="ECO:0000256" key="7">
    <source>
        <dbReference type="ARBA" id="ARBA00044229"/>
    </source>
</evidence>
<keyword evidence="4" id="KW-0396">Initiation factor</keyword>
<reference evidence="11 12" key="1">
    <citation type="journal article" date="2008" name="Nature">
        <title>The Phaeodactylum genome reveals the evolutionary history of diatom genomes.</title>
        <authorList>
            <person name="Bowler C."/>
            <person name="Allen A.E."/>
            <person name="Badger J.H."/>
            <person name="Grimwood J."/>
            <person name="Jabbari K."/>
            <person name="Kuo A."/>
            <person name="Maheswari U."/>
            <person name="Martens C."/>
            <person name="Maumus F."/>
            <person name="Otillar R.P."/>
            <person name="Rayko E."/>
            <person name="Salamov A."/>
            <person name="Vandepoele K."/>
            <person name="Beszteri B."/>
            <person name="Gruber A."/>
            <person name="Heijde M."/>
            <person name="Katinka M."/>
            <person name="Mock T."/>
            <person name="Valentin K."/>
            <person name="Verret F."/>
            <person name="Berges J.A."/>
            <person name="Brownlee C."/>
            <person name="Cadoret J.P."/>
            <person name="Chiovitti A."/>
            <person name="Choi C.J."/>
            <person name="Coesel S."/>
            <person name="De Martino A."/>
            <person name="Detter J.C."/>
            <person name="Durkin C."/>
            <person name="Falciatore A."/>
            <person name="Fournet J."/>
            <person name="Haruta M."/>
            <person name="Huysman M.J."/>
            <person name="Jenkins B.D."/>
            <person name="Jiroutova K."/>
            <person name="Jorgensen R.E."/>
            <person name="Joubert Y."/>
            <person name="Kaplan A."/>
            <person name="Kroger N."/>
            <person name="Kroth P.G."/>
            <person name="La Roche J."/>
            <person name="Lindquist E."/>
            <person name="Lommer M."/>
            <person name="Martin-Jezequel V."/>
            <person name="Lopez P.J."/>
            <person name="Lucas S."/>
            <person name="Mangogna M."/>
            <person name="McGinnis K."/>
            <person name="Medlin L.K."/>
            <person name="Montsant A."/>
            <person name="Oudot-Le Secq M.P."/>
            <person name="Napoli C."/>
            <person name="Obornik M."/>
            <person name="Parker M.S."/>
            <person name="Petit J.L."/>
            <person name="Porcel B.M."/>
            <person name="Poulsen N."/>
            <person name="Robison M."/>
            <person name="Rychlewski L."/>
            <person name="Rynearson T.A."/>
            <person name="Schmutz J."/>
            <person name="Shapiro H."/>
            <person name="Siaut M."/>
            <person name="Stanley M."/>
            <person name="Sussman M.R."/>
            <person name="Taylor A.R."/>
            <person name="Vardi A."/>
            <person name="von Dassow P."/>
            <person name="Vyverman W."/>
            <person name="Willis A."/>
            <person name="Wyrwicz L.S."/>
            <person name="Rokhsar D.S."/>
            <person name="Weissenbach J."/>
            <person name="Armbrust E.V."/>
            <person name="Green B.R."/>
            <person name="Van de Peer Y."/>
            <person name="Grigoriev I.V."/>
        </authorList>
    </citation>
    <scope>NUCLEOTIDE SEQUENCE [LARGE SCALE GENOMIC DNA]</scope>
    <source>
        <strain evidence="11 12">CCAP 1055/1</strain>
    </source>
</reference>
<evidence type="ECO:0000256" key="6">
    <source>
        <dbReference type="ARBA" id="ARBA00044196"/>
    </source>
</evidence>
<evidence type="ECO:0000313" key="12">
    <source>
        <dbReference type="Proteomes" id="UP000000759"/>
    </source>
</evidence>
<dbReference type="GO" id="GO:0005829">
    <property type="term" value="C:cytosol"/>
    <property type="evidence" value="ECO:0007669"/>
    <property type="project" value="UniProtKB-SubCell"/>
</dbReference>
<keyword evidence="3" id="KW-0963">Cytoplasm</keyword>
<dbReference type="GO" id="GO:0005851">
    <property type="term" value="C:eukaryotic translation initiation factor 2B complex"/>
    <property type="evidence" value="ECO:0007669"/>
    <property type="project" value="TreeGrafter"/>
</dbReference>
<dbReference type="InterPro" id="IPR056729">
    <property type="entry name" value="GMPPB_C"/>
</dbReference>
<dbReference type="PANTHER" id="PTHR45989:SF1">
    <property type="entry name" value="TRANSLATION INITIATION FACTOR EIF-2B SUBUNIT GAMMA"/>
    <property type="match status" value="1"/>
</dbReference>
<dbReference type="OrthoDB" id="10250549at2759"/>
<dbReference type="Proteomes" id="UP000000759">
    <property type="component" value="Chromosome 11"/>
</dbReference>
<dbReference type="GO" id="GO:0016779">
    <property type="term" value="F:nucleotidyltransferase activity"/>
    <property type="evidence" value="ECO:0007669"/>
    <property type="project" value="UniProtKB-ARBA"/>
</dbReference>
<comment type="subcellular location">
    <subcellularLocation>
        <location evidence="1">Cytoplasm</location>
        <location evidence="1">Cytosol</location>
    </subcellularLocation>
</comment>
<dbReference type="EMBL" id="CP001141">
    <property type="protein sequence ID" value="ACI65097.1"/>
    <property type="molecule type" value="Genomic_DNA"/>
</dbReference>
<dbReference type="Pfam" id="PF12804">
    <property type="entry name" value="NTP_transf_3"/>
    <property type="match status" value="1"/>
</dbReference>
<dbReference type="PANTHER" id="PTHR45989">
    <property type="entry name" value="TRANSLATION INITIATION FACTOR EIF-2B SUBUNIT GAMMA"/>
    <property type="match status" value="1"/>
</dbReference>
<dbReference type="GeneID" id="7204487"/>
<dbReference type="SUPFAM" id="SSF53448">
    <property type="entry name" value="Nucleotide-diphospho-sugar transferases"/>
    <property type="match status" value="1"/>
</dbReference>
<dbReference type="InParanoid" id="B5Y3C7"/>
<evidence type="ECO:0000256" key="4">
    <source>
        <dbReference type="ARBA" id="ARBA00022540"/>
    </source>
</evidence>
<evidence type="ECO:0000256" key="5">
    <source>
        <dbReference type="ARBA" id="ARBA00022917"/>
    </source>
</evidence>
<evidence type="ECO:0000256" key="8">
    <source>
        <dbReference type="ARBA" id="ARBA00046432"/>
    </source>
</evidence>
<dbReference type="Gene3D" id="3.90.550.10">
    <property type="entry name" value="Spore Coat Polysaccharide Biosynthesis Protein SpsA, Chain A"/>
    <property type="match status" value="1"/>
</dbReference>
<dbReference type="AlphaFoldDB" id="B5Y3C7"/>
<dbReference type="KEGG" id="pti:PHATR_46656"/>
<evidence type="ECO:0000256" key="3">
    <source>
        <dbReference type="ARBA" id="ARBA00022490"/>
    </source>
</evidence>
<dbReference type="RefSeq" id="XP_002185627.1">
    <property type="nucleotide sequence ID" value="XM_002185591.1"/>
</dbReference>
<protein>
    <recommendedName>
        <fullName evidence="6">Translation initiation factor eIF2B subunit gamma</fullName>
    </recommendedName>
    <alternativeName>
        <fullName evidence="7">eIF2B GDP-GTP exchange factor subunit gamma</fullName>
    </alternativeName>
</protein>
<evidence type="ECO:0000259" key="9">
    <source>
        <dbReference type="Pfam" id="PF12804"/>
    </source>
</evidence>
<organism evidence="11 12">
    <name type="scientific">Phaeodactylum tricornutum (strain CCAP 1055/1)</name>
    <dbReference type="NCBI Taxonomy" id="556484"/>
    <lineage>
        <taxon>Eukaryota</taxon>
        <taxon>Sar</taxon>
        <taxon>Stramenopiles</taxon>
        <taxon>Ochrophyta</taxon>
        <taxon>Bacillariophyta</taxon>
        <taxon>Bacillariophyceae</taxon>
        <taxon>Bacillariophycidae</taxon>
        <taxon>Naviculales</taxon>
        <taxon>Phaeodactylaceae</taxon>
        <taxon>Phaeodactylum</taxon>
    </lineage>
</organism>
<dbReference type="InterPro" id="IPR051960">
    <property type="entry name" value="eIF2B_gamma"/>
</dbReference>
<sequence>MTGAASQACFVDTPEDFCAVILASTVGARLFPLTSIQTPKHLLPMAGVPILLRLLRVIQASSFASCVVVVAPDDVATIPLLQEQANVTQLAAQPHPVWNIAPPDADPNGTISSAMKLTVFRLTEDCPGSVEALRQVETAALVDRASHMVVLPADLVVLGLEETLPHLVHTHRQALLQATLEVERVEPACTILLADVGEQDEHGLPLKESAKQKKGGLAREEEEIEYVALSYESEKDNSPRVVWKQPKIDVEEDRDMTGATPKLVLPKPRLRQGCITRVRTDWSDLHVYVFAPWVRRLITSRTGLVSLQEDLLPLLISRQFQGVVETFGSKADKDILDEVLKLNTKTENTLTESNLLDGSTNTEIHRLSTPRQSETAAPEGKRYSVLARVVQSSALRAHSVASYLYASKEVSSRAVQDPTVTNTDPCLFVPNGTSHKPKYQSVFLPDVQMGDKVTLKSCVVGRRCQIGTKCRLNNVVLMDDVVIGENTILQNSIVSRHSVIGENCNLNDCQVGPNQMIAPMTKEKGETFLEA</sequence>